<gene>
    <name evidence="1" type="ORF">DPMN_105728</name>
</gene>
<proteinExistence type="predicted"/>
<dbReference type="EMBL" id="JAIWYP010000004">
    <property type="protein sequence ID" value="KAH3832441.1"/>
    <property type="molecule type" value="Genomic_DNA"/>
</dbReference>
<sequence>MCVVDLSHIYKVMFSCPRRNRKHTTNLAAFWIPKRLLSFVWMKPKLEKILSRNAELHGIGRSFMASSQSLSSRTACRFKQDHIQWAALSLNQNSP</sequence>
<name>A0A9D4QI24_DREPO</name>
<evidence type="ECO:0000313" key="1">
    <source>
        <dbReference type="EMBL" id="KAH3832441.1"/>
    </source>
</evidence>
<keyword evidence="2" id="KW-1185">Reference proteome</keyword>
<dbReference type="AlphaFoldDB" id="A0A9D4QI24"/>
<reference evidence="1" key="2">
    <citation type="submission" date="2020-11" db="EMBL/GenBank/DDBJ databases">
        <authorList>
            <person name="McCartney M.A."/>
            <person name="Auch B."/>
            <person name="Kono T."/>
            <person name="Mallez S."/>
            <person name="Becker A."/>
            <person name="Gohl D.M."/>
            <person name="Silverstein K.A.T."/>
            <person name="Koren S."/>
            <person name="Bechman K.B."/>
            <person name="Herman A."/>
            <person name="Abrahante J.E."/>
            <person name="Garbe J."/>
        </authorList>
    </citation>
    <scope>NUCLEOTIDE SEQUENCE</scope>
    <source>
        <strain evidence="1">Duluth1</strain>
        <tissue evidence="1">Whole animal</tissue>
    </source>
</reference>
<reference evidence="1" key="1">
    <citation type="journal article" date="2019" name="bioRxiv">
        <title>The Genome of the Zebra Mussel, Dreissena polymorpha: A Resource for Invasive Species Research.</title>
        <authorList>
            <person name="McCartney M.A."/>
            <person name="Auch B."/>
            <person name="Kono T."/>
            <person name="Mallez S."/>
            <person name="Zhang Y."/>
            <person name="Obille A."/>
            <person name="Becker A."/>
            <person name="Abrahante J.E."/>
            <person name="Garbe J."/>
            <person name="Badalamenti J.P."/>
            <person name="Herman A."/>
            <person name="Mangelson H."/>
            <person name="Liachko I."/>
            <person name="Sullivan S."/>
            <person name="Sone E.D."/>
            <person name="Koren S."/>
            <person name="Silverstein K.A.T."/>
            <person name="Beckman K.B."/>
            <person name="Gohl D.M."/>
        </authorList>
    </citation>
    <scope>NUCLEOTIDE SEQUENCE</scope>
    <source>
        <strain evidence="1">Duluth1</strain>
        <tissue evidence="1">Whole animal</tissue>
    </source>
</reference>
<accession>A0A9D4QI24</accession>
<organism evidence="1 2">
    <name type="scientific">Dreissena polymorpha</name>
    <name type="common">Zebra mussel</name>
    <name type="synonym">Mytilus polymorpha</name>
    <dbReference type="NCBI Taxonomy" id="45954"/>
    <lineage>
        <taxon>Eukaryota</taxon>
        <taxon>Metazoa</taxon>
        <taxon>Spiralia</taxon>
        <taxon>Lophotrochozoa</taxon>
        <taxon>Mollusca</taxon>
        <taxon>Bivalvia</taxon>
        <taxon>Autobranchia</taxon>
        <taxon>Heteroconchia</taxon>
        <taxon>Euheterodonta</taxon>
        <taxon>Imparidentia</taxon>
        <taxon>Neoheterodontei</taxon>
        <taxon>Myida</taxon>
        <taxon>Dreissenoidea</taxon>
        <taxon>Dreissenidae</taxon>
        <taxon>Dreissena</taxon>
    </lineage>
</organism>
<evidence type="ECO:0000313" key="2">
    <source>
        <dbReference type="Proteomes" id="UP000828390"/>
    </source>
</evidence>
<dbReference type="Proteomes" id="UP000828390">
    <property type="component" value="Unassembled WGS sequence"/>
</dbReference>
<comment type="caution">
    <text evidence="1">The sequence shown here is derived from an EMBL/GenBank/DDBJ whole genome shotgun (WGS) entry which is preliminary data.</text>
</comment>
<protein>
    <submittedName>
        <fullName evidence="1">Uncharacterized protein</fullName>
    </submittedName>
</protein>